<dbReference type="GO" id="GO:0005777">
    <property type="term" value="C:peroxisome"/>
    <property type="evidence" value="ECO:0007669"/>
    <property type="project" value="TreeGrafter"/>
</dbReference>
<dbReference type="EMBL" id="BDGU01000019">
    <property type="protein sequence ID" value="GAV99822.1"/>
    <property type="molecule type" value="Genomic_DNA"/>
</dbReference>
<accession>A0A1Q3DXU0</accession>
<comment type="caution">
    <text evidence="3">The sequence shown here is derived from an EMBL/GenBank/DDBJ whole genome shotgun (WGS) entry which is preliminary data.</text>
</comment>
<dbReference type="CDD" id="cd03448">
    <property type="entry name" value="HDE_HSD"/>
    <property type="match status" value="1"/>
</dbReference>
<dbReference type="STRING" id="5353.A0A1Q3DXU0"/>
<keyword evidence="4" id="KW-1185">Reference proteome</keyword>
<proteinExistence type="predicted"/>
<sequence>MAAEISKLIGYELPDRPVSWLKRDLILYALGIGAKDDSDDLSFIYELDPNFSAFPTYPVVLTFKGDSQELNLFAETMKSSALPGLPPVDLGKSVHGSQSIEILKPLPLASGPGWKWKTKYTGVSENKSGVVITNENLLVDPQGVPYARLYSSSFNIGMKITGQKFAKVIAGPPQAKPIPKDRKADWVVRQQSAPDQALLYRLSGDYNPLHIDPQVGRAAGFGGTILHGLATFGFAARALLNAIAYNEPESLKFFGVRFTSPVKPGDVLETHAWEVGPGPDGTIEVAFVTKNLTSGKDALGGGIAYITKAQAILAAL</sequence>
<evidence type="ECO:0000259" key="2">
    <source>
        <dbReference type="Pfam" id="PF22622"/>
    </source>
</evidence>
<feature type="domain" description="MaoC-like" evidence="1">
    <location>
        <begin position="183"/>
        <end position="281"/>
    </location>
</feature>
<feature type="domain" description="Peroxisomal multifunctional enzyme type 2-like N-terminal" evidence="2">
    <location>
        <begin position="22"/>
        <end position="141"/>
    </location>
</feature>
<dbReference type="Proteomes" id="UP000188533">
    <property type="component" value="Unassembled WGS sequence"/>
</dbReference>
<name>A0A1Q3DXU0_LENED</name>
<dbReference type="SUPFAM" id="SSF54637">
    <property type="entry name" value="Thioesterase/thiol ester dehydrase-isomerase"/>
    <property type="match status" value="2"/>
</dbReference>
<dbReference type="InterPro" id="IPR029069">
    <property type="entry name" value="HotDog_dom_sf"/>
</dbReference>
<evidence type="ECO:0000313" key="3">
    <source>
        <dbReference type="EMBL" id="GAV99822.1"/>
    </source>
</evidence>
<evidence type="ECO:0000313" key="4">
    <source>
        <dbReference type="Proteomes" id="UP000188533"/>
    </source>
</evidence>
<organism evidence="3 4">
    <name type="scientific">Lentinula edodes</name>
    <name type="common">Shiitake mushroom</name>
    <name type="synonym">Lentinus edodes</name>
    <dbReference type="NCBI Taxonomy" id="5353"/>
    <lineage>
        <taxon>Eukaryota</taxon>
        <taxon>Fungi</taxon>
        <taxon>Dikarya</taxon>
        <taxon>Basidiomycota</taxon>
        <taxon>Agaricomycotina</taxon>
        <taxon>Agaricomycetes</taxon>
        <taxon>Agaricomycetidae</taxon>
        <taxon>Agaricales</taxon>
        <taxon>Marasmiineae</taxon>
        <taxon>Omphalotaceae</taxon>
        <taxon>Lentinula</taxon>
    </lineage>
</organism>
<dbReference type="Pfam" id="PF01575">
    <property type="entry name" value="MaoC_dehydratas"/>
    <property type="match status" value="1"/>
</dbReference>
<dbReference type="InterPro" id="IPR054357">
    <property type="entry name" value="MFE-2_N"/>
</dbReference>
<dbReference type="GO" id="GO:0044594">
    <property type="term" value="F:17-beta-hydroxysteroid dehydrogenase (NAD+) activity"/>
    <property type="evidence" value="ECO:0007669"/>
    <property type="project" value="TreeGrafter"/>
</dbReference>
<gene>
    <name evidence="3" type="ORF">LENED_001305</name>
</gene>
<dbReference type="AlphaFoldDB" id="A0A1Q3DXU0"/>
<dbReference type="PANTHER" id="PTHR13078">
    <property type="entry name" value="PEROXISOMAL MULTIFUNCTIONAL ENZYME TYPE 2-RELATED"/>
    <property type="match status" value="1"/>
</dbReference>
<dbReference type="GO" id="GO:0004300">
    <property type="term" value="F:enoyl-CoA hydratase activity"/>
    <property type="evidence" value="ECO:0007669"/>
    <property type="project" value="TreeGrafter"/>
</dbReference>
<dbReference type="InterPro" id="IPR002539">
    <property type="entry name" value="MaoC-like_dom"/>
</dbReference>
<dbReference type="GO" id="GO:0003857">
    <property type="term" value="F:(3S)-3-hydroxyacyl-CoA dehydrogenase (NAD+) activity"/>
    <property type="evidence" value="ECO:0007669"/>
    <property type="project" value="TreeGrafter"/>
</dbReference>
<dbReference type="OrthoDB" id="60204at2759"/>
<dbReference type="PANTHER" id="PTHR13078:SF57">
    <property type="entry name" value="DEHYDRATASE, PUTATIVE (AFU_ORTHOLOGUE AFUA_5G00640)-RELATED"/>
    <property type="match status" value="1"/>
</dbReference>
<dbReference type="Gene3D" id="3.10.129.10">
    <property type="entry name" value="Hotdog Thioesterase"/>
    <property type="match status" value="1"/>
</dbReference>
<dbReference type="Pfam" id="PF22622">
    <property type="entry name" value="MFE-2_hydrat-2_N"/>
    <property type="match status" value="1"/>
</dbReference>
<reference evidence="3 4" key="1">
    <citation type="submission" date="2016-08" db="EMBL/GenBank/DDBJ databases">
        <authorList>
            <consortium name="Lentinula edodes genome sequencing consortium"/>
            <person name="Sakamoto Y."/>
            <person name="Nakade K."/>
            <person name="Sato S."/>
            <person name="Yoshida Y."/>
            <person name="Miyazaki K."/>
            <person name="Natsume S."/>
            <person name="Konno N."/>
        </authorList>
    </citation>
    <scope>NUCLEOTIDE SEQUENCE [LARGE SCALE GENOMIC DNA]</scope>
    <source>
        <strain evidence="3 4">NBRC 111202</strain>
    </source>
</reference>
<protein>
    <submittedName>
        <fullName evidence="3">Peroxisomal dehydratase</fullName>
    </submittedName>
</protein>
<reference evidence="3 4" key="2">
    <citation type="submission" date="2017-02" db="EMBL/GenBank/DDBJ databases">
        <title>A genome survey and senescence transcriptome analysis in Lentinula edodes.</title>
        <authorList>
            <person name="Sakamoto Y."/>
            <person name="Nakade K."/>
            <person name="Sato S."/>
            <person name="Yoshida Y."/>
            <person name="Miyazaki K."/>
            <person name="Natsume S."/>
            <person name="Konno N."/>
        </authorList>
    </citation>
    <scope>NUCLEOTIDE SEQUENCE [LARGE SCALE GENOMIC DNA]</scope>
    <source>
        <strain evidence="3 4">NBRC 111202</strain>
    </source>
</reference>
<evidence type="ECO:0000259" key="1">
    <source>
        <dbReference type="Pfam" id="PF01575"/>
    </source>
</evidence>
<dbReference type="GO" id="GO:0006635">
    <property type="term" value="P:fatty acid beta-oxidation"/>
    <property type="evidence" value="ECO:0007669"/>
    <property type="project" value="TreeGrafter"/>
</dbReference>